<dbReference type="Gene3D" id="3.30.420.180">
    <property type="entry name" value="CobE/GbiG C-terminal domain"/>
    <property type="match status" value="1"/>
</dbReference>
<evidence type="ECO:0000313" key="3">
    <source>
        <dbReference type="Proteomes" id="UP000619545"/>
    </source>
</evidence>
<reference evidence="2" key="1">
    <citation type="journal article" date="2020" name="bioRxiv">
        <title>A rank-normalized archaeal taxonomy based on genome phylogeny resolves widespread incomplete and uneven classifications.</title>
        <authorList>
            <person name="Rinke C."/>
            <person name="Chuvochina M."/>
            <person name="Mussig A.J."/>
            <person name="Chaumeil P.-A."/>
            <person name="Waite D.W."/>
            <person name="Whitman W.B."/>
            <person name="Parks D.H."/>
            <person name="Hugenholtz P."/>
        </authorList>
    </citation>
    <scope>NUCLEOTIDE SEQUENCE</scope>
    <source>
        <strain evidence="2">UBA8853</strain>
    </source>
</reference>
<dbReference type="EMBL" id="DUJS01000004">
    <property type="protein sequence ID" value="HII70988.1"/>
    <property type="molecule type" value="Genomic_DNA"/>
</dbReference>
<dbReference type="GeneID" id="1478113"/>
<dbReference type="InterPro" id="IPR002750">
    <property type="entry name" value="CobE/GbiG_C"/>
</dbReference>
<dbReference type="AlphaFoldDB" id="A0A832TDP5"/>
<name>A0A832TDP5_9EURY</name>
<proteinExistence type="predicted"/>
<dbReference type="Proteomes" id="UP000619545">
    <property type="component" value="Unassembled WGS sequence"/>
</dbReference>
<dbReference type="InterPro" id="IPR036518">
    <property type="entry name" value="CobE/GbiG_C_sf"/>
</dbReference>
<gene>
    <name evidence="2" type="ORF">HA336_07145</name>
</gene>
<evidence type="ECO:0000313" key="2">
    <source>
        <dbReference type="EMBL" id="HII70988.1"/>
    </source>
</evidence>
<accession>A0A832TDP5</accession>
<protein>
    <recommendedName>
        <fullName evidence="1">CobE/GbiG C-terminal domain-containing protein</fullName>
    </recommendedName>
</protein>
<sequence>MYALGVGMRRRVRRQDLVTAVRWGLEEAGELGEIITITRKRDQPSGKALVEIGRRFGIPVRFVEKLADHTPSDSRARDLLGAPGSVCEGVLITHGYEIVRPKRTFGNTVTAALGWKRSRK</sequence>
<dbReference type="SUPFAM" id="SSF159664">
    <property type="entry name" value="CobE/GbiG C-terminal domain-like"/>
    <property type="match status" value="1"/>
</dbReference>
<organism evidence="2 3">
    <name type="scientific">Methanopyrus kandleri</name>
    <dbReference type="NCBI Taxonomy" id="2320"/>
    <lineage>
        <taxon>Archaea</taxon>
        <taxon>Methanobacteriati</taxon>
        <taxon>Methanobacteriota</taxon>
        <taxon>Methanomada group</taxon>
        <taxon>Methanopyri</taxon>
        <taxon>Methanopyrales</taxon>
        <taxon>Methanopyraceae</taxon>
        <taxon>Methanopyrus</taxon>
    </lineage>
</organism>
<feature type="domain" description="CobE/GbiG C-terminal" evidence="1">
    <location>
        <begin position="3"/>
        <end position="113"/>
    </location>
</feature>
<dbReference type="RefSeq" id="WP_011019886.1">
    <property type="nucleotide sequence ID" value="NZ_DUJS01000004.1"/>
</dbReference>
<evidence type="ECO:0000259" key="1">
    <source>
        <dbReference type="Pfam" id="PF01890"/>
    </source>
</evidence>
<dbReference type="Pfam" id="PF01890">
    <property type="entry name" value="CbiG_C"/>
    <property type="match status" value="1"/>
</dbReference>
<dbReference type="GO" id="GO:0009236">
    <property type="term" value="P:cobalamin biosynthetic process"/>
    <property type="evidence" value="ECO:0007669"/>
    <property type="project" value="InterPro"/>
</dbReference>
<comment type="caution">
    <text evidence="2">The sequence shown here is derived from an EMBL/GenBank/DDBJ whole genome shotgun (WGS) entry which is preliminary data.</text>
</comment>